<dbReference type="InParanoid" id="A0A6I8UVP4"/>
<dbReference type="AlphaFoldDB" id="A0A6I8UVP4"/>
<accession>A0A6I8UVP4</accession>
<reference evidence="3" key="2">
    <citation type="submission" date="2025-08" db="UniProtKB">
        <authorList>
            <consortium name="RefSeq"/>
        </authorList>
    </citation>
    <scope>IDENTIFICATION</scope>
    <source>
        <strain evidence="3">MV-25-SWS-2005</strain>
        <tissue evidence="3">Whole body</tissue>
    </source>
</reference>
<feature type="region of interest" description="Disordered" evidence="1">
    <location>
        <begin position="1"/>
        <end position="86"/>
    </location>
</feature>
<gene>
    <name evidence="3" type="primary">LOC4804879</name>
</gene>
<name>A0A6I8UVP4_DROPS</name>
<dbReference type="RefSeq" id="XP_001361367.3">
    <property type="nucleotide sequence ID" value="XM_001361330.3"/>
</dbReference>
<feature type="region of interest" description="Disordered" evidence="1">
    <location>
        <begin position="146"/>
        <end position="168"/>
    </location>
</feature>
<evidence type="ECO:0000313" key="3">
    <source>
        <dbReference type="RefSeq" id="XP_001361367.3"/>
    </source>
</evidence>
<feature type="compositionally biased region" description="Polar residues" evidence="1">
    <location>
        <begin position="1"/>
        <end position="36"/>
    </location>
</feature>
<evidence type="ECO:0000313" key="2">
    <source>
        <dbReference type="Proteomes" id="UP000001819"/>
    </source>
</evidence>
<proteinExistence type="predicted"/>
<dbReference type="KEGG" id="dpo:4804879"/>
<keyword evidence="2" id="KW-1185">Reference proteome</keyword>
<evidence type="ECO:0000256" key="1">
    <source>
        <dbReference type="SAM" id="MobiDB-lite"/>
    </source>
</evidence>
<protein>
    <submittedName>
        <fullName evidence="3">Uncharacterized protein</fullName>
    </submittedName>
</protein>
<sequence>MNASGKTNGRGASTAPNYNRRSTAATRGNETTSSRAILTAPLSGHSAGARKASHCGAGDGGSVDGGSWKMQGHRLGGGSTSATGPTARLARPTIASALRASSNQQSVKEQRERATIALTATLNRSAKGAAKSNSVAREAWTKKEVGMTESAKQAARSRLWPTKKTGGGETLRLKKETQAINLEETAEVAEVCLEGHLPAEDVSNRLLEAGVQTNEQEILSHGPLPGFRVVIPSQPLMEKIERERRETKSRLDRQATRRFAPYELQEEQHLDDLKEFTERNAVTKRSPKKPPPVMYANYDNQYQNVFKSMDDFFNREVPKSESITDIKERIKRKEQELLSLFDGVDNTNE</sequence>
<organism evidence="2 3">
    <name type="scientific">Drosophila pseudoobscura pseudoobscura</name>
    <name type="common">Fruit fly</name>
    <dbReference type="NCBI Taxonomy" id="46245"/>
    <lineage>
        <taxon>Eukaryota</taxon>
        <taxon>Metazoa</taxon>
        <taxon>Ecdysozoa</taxon>
        <taxon>Arthropoda</taxon>
        <taxon>Hexapoda</taxon>
        <taxon>Insecta</taxon>
        <taxon>Pterygota</taxon>
        <taxon>Neoptera</taxon>
        <taxon>Endopterygota</taxon>
        <taxon>Diptera</taxon>
        <taxon>Brachycera</taxon>
        <taxon>Muscomorpha</taxon>
        <taxon>Ephydroidea</taxon>
        <taxon>Drosophilidae</taxon>
        <taxon>Drosophila</taxon>
        <taxon>Sophophora</taxon>
    </lineage>
</organism>
<dbReference type="Proteomes" id="UP000001819">
    <property type="component" value="Chromosome 3"/>
</dbReference>
<reference evidence="2" key="1">
    <citation type="submission" date="2024-06" db="UniProtKB">
        <authorList>
            <consortium name="RefSeq"/>
        </authorList>
    </citation>
    <scope>NUCLEOTIDE SEQUENCE [LARGE SCALE GENOMIC DNA]</scope>
    <source>
        <strain evidence="2">MV2-25</strain>
    </source>
</reference>